<dbReference type="Gene3D" id="1.20.960.20">
    <property type="match status" value="1"/>
</dbReference>
<dbReference type="SUPFAM" id="SSF50494">
    <property type="entry name" value="Trypsin-like serine proteases"/>
    <property type="match status" value="1"/>
</dbReference>
<keyword evidence="9" id="KW-0693">Viral RNA replication</keyword>
<evidence type="ECO:0000256" key="1">
    <source>
        <dbReference type="ARBA" id="ARBA00022484"/>
    </source>
</evidence>
<keyword evidence="7" id="KW-0788">Thiol protease</keyword>
<keyword evidence="8" id="KW-0067">ATP-binding</keyword>
<dbReference type="PROSITE" id="PS51218">
    <property type="entry name" value="SF3_HELICASE_2"/>
    <property type="match status" value="1"/>
</dbReference>
<dbReference type="GO" id="GO:0003968">
    <property type="term" value="F:RNA-directed RNA polymerase activity"/>
    <property type="evidence" value="ECO:0007669"/>
    <property type="project" value="UniProtKB-KW"/>
</dbReference>
<keyword evidence="2" id="KW-0645">Protease</keyword>
<dbReference type="GO" id="GO:0003724">
    <property type="term" value="F:RNA helicase activity"/>
    <property type="evidence" value="ECO:0007669"/>
    <property type="project" value="InterPro"/>
</dbReference>
<dbReference type="GO" id="GO:0005524">
    <property type="term" value="F:ATP binding"/>
    <property type="evidence" value="ECO:0007669"/>
    <property type="project" value="UniProtKB-KW"/>
</dbReference>
<dbReference type="InterPro" id="IPR007094">
    <property type="entry name" value="RNA-dir_pol_PSvirus"/>
</dbReference>
<dbReference type="InterPro" id="IPR001205">
    <property type="entry name" value="RNA-dir_pol_C"/>
</dbReference>
<dbReference type="InterPro" id="IPR000605">
    <property type="entry name" value="Helicase_SF3_ssDNA/RNA_vir"/>
</dbReference>
<dbReference type="InterPro" id="IPR043128">
    <property type="entry name" value="Rev_trsase/Diguanyl_cyclase"/>
</dbReference>
<evidence type="ECO:0000313" key="13">
    <source>
        <dbReference type="EMBL" id="QJI53568.1"/>
    </source>
</evidence>
<dbReference type="Pfam" id="PF00910">
    <property type="entry name" value="RNA_helicase"/>
    <property type="match status" value="1"/>
</dbReference>
<keyword evidence="6" id="KW-0378">Hydrolase</keyword>
<dbReference type="GO" id="GO:0006351">
    <property type="term" value="P:DNA-templated transcription"/>
    <property type="evidence" value="ECO:0007669"/>
    <property type="project" value="InterPro"/>
</dbReference>
<evidence type="ECO:0000256" key="6">
    <source>
        <dbReference type="ARBA" id="ARBA00022801"/>
    </source>
</evidence>
<organism evidence="13">
    <name type="scientific">Picornavirales sp</name>
    <dbReference type="NCBI Taxonomy" id="1955153"/>
    <lineage>
        <taxon>Viruses</taxon>
        <taxon>Riboviria</taxon>
        <taxon>Orthornavirae</taxon>
        <taxon>Pisuviricota</taxon>
        <taxon>Pisoniviricetes</taxon>
        <taxon>Picornavirales</taxon>
    </lineage>
</organism>
<feature type="compositionally biased region" description="Low complexity" evidence="10">
    <location>
        <begin position="453"/>
        <end position="471"/>
    </location>
</feature>
<dbReference type="SUPFAM" id="SSF56672">
    <property type="entry name" value="DNA/RNA polymerases"/>
    <property type="match status" value="1"/>
</dbReference>
<dbReference type="SUPFAM" id="SSF52540">
    <property type="entry name" value="P-loop containing nucleoside triphosphate hydrolases"/>
    <property type="match status" value="2"/>
</dbReference>
<accession>A0A6M3YPT1</accession>
<dbReference type="GO" id="GO:0006508">
    <property type="term" value="P:proteolysis"/>
    <property type="evidence" value="ECO:0007669"/>
    <property type="project" value="UniProtKB-KW"/>
</dbReference>
<evidence type="ECO:0000259" key="12">
    <source>
        <dbReference type="PROSITE" id="PS51218"/>
    </source>
</evidence>
<feature type="domain" description="RdRp catalytic" evidence="11">
    <location>
        <begin position="2066"/>
        <end position="2201"/>
    </location>
</feature>
<keyword evidence="1" id="KW-0696">RNA-directed RNA polymerase</keyword>
<sequence>MPAHYVPENIVKYWQENPPVFAKSTEYLTFGEYVTMRLLDTTSLIPVAPSYLVTALTNSYTGGKVLYKAPHRHLNVRWSHIYITSSYLAHTFEDKCISGIEAYNHMVSKLCTLDMDTRHYLTNVCEMFFAGPLENLAAQVDMRNIRYVVQKFKFANTIPLLMQLFSSPTWKGKLTAVIRLLELFEVDAFKVTSETLSSISEFVLRVVTWIMEKTEMGVEFIKNKCGWNSPKEEENEMITLQSNGDSFIDNVARQSTEEYTHGCSFCHKHWSEDPDKCACAARYHHLIEACQCSNDQDCLFRAIGLELNRETVLVKDDLYNATYDAVIQKKYENCVAHYELQDMDIGFGDWAEEIRESFSIPVRASIDALWLAGLKYNVNIQLRTPEGVRVYMHSETARWVYIRYMSVGAGHYEQDEKLVLQPNLWIWGTPFTGMTHQSGFLTPNEVRALRMNSIPSSSSSTPPLSHLSDPTKSYTPSTISSESMSPTEVSEIKDRVTVTLNNVAEVLSEFTNENEPSTPDALSNYVMRMTKVKDDLSLRDKDEEERIVWEKKENDPKEKSFLEELTSWNFGAITDRLKNWVKNMSKDCIQFFIESPFVAGLLSIIAGIAQFLGLYMVMPTTRTGIAALVDKFQNSTRTMHYARNGFKGVMDSVKDCFACCKDMLGISNNAELEKFKEQVTQSLELCRDMLITAQSKPGTFVNDSQRYVEFRKKFLEMSSMYSKLIKFTEPRELAILNPVWFALTKTFDSLTHIYTKFVNGMNSRIVPVCVYLYGATNIGKSAVLSQLSNELNKKMQTSMSCYTISKGNIHWNNFAGQQIIRMDDLNSCILPAEGDIDSLHLFNLVTDAPFIPMQAAIPDKGVMAAPYFVMCASNLPTLPSNTMISDVQAWERRRHFCVKVSWPDHEQCKGKTDCEHLKGKTPDNFDHLTFEIVPSVMSRQRDASTRVTNHRTGNSFMARKIEALNTTPEKGEVVNLDELVDRCIQMHLQHKQTHAIAFEAAVKAGTMKLQADHWEDNPVVCVEGVPGTGKSTIFSNLQKKLDKKCNYICTLDEFKLFVSQNFKSPGHTHVIIDDVTTLASHDESWNSFCQLIHGMYNTLSRPPFILVCGINRGVLVKKYGHEAVDQLMRRMHVIRSCFQKKPFAQRAKAQFMGKNTNYTHEDLHAALKEIEAGKKCVDEFVMYHVGENRLTQGGVVSRIAGYSPQVVTLNQQSGLTIKNRVDMTCMVRIKRTSAQLAKFINNSDFSDTLKIISTAELKSYGNSRLTKKKFTLSLTQIAQNCKNLTGVYYDSFDELLLQSRNNNFLEGLRGECALLVLDDVIYYVDYINEVDVGILDCGIDDLQSAIVDLKEVTSFTSTDRIASIVTTLFPPWFTLSLDVFTTVLSIATPTISAMIGCQDLSELYAAYGAWSPVNNMIDTGTQNVFDRTRNTVATKLGVHEIVADKYERVKQVPGPAHMKSPQTFFADDLDRSFFKGDATGETKAYPDSKSSQNQKWVHAEIKAYPDKKSHKVDWRTEVARNQEGILPYKEEYCERPFVDVSLTAPLLETSAEPLMLHTSAPEGKREEIVQQVTSDPSLYPIVNHVIKNCCEILDQHGIVKCTGVFVKENIIRTVLHLRESCDINRLYVRTVEGLKYPTRVLYTEEIHDRLDLEVTDKTFESRADITNHLPNRTSQIPPGAQAILVTFKGALLKSGPAFTIRSYMIKDVTYKVWSNLSHAQQVIDYRGHKVGQMLVGNVYTTYGDCGSLLILSDPHFNSGKLIGIHVGATTKHAYASPLYRDQYAEFLQKQSVQNVSRIPRDLFPLEPVRDGGLATSDLSIYIPSKTKLYRNWYPLGPKRYEPAVLDGRDSRSTRESVLFDEATRWCRPREEITLQDQRELSECMDDIAHYVASVMEGEGIQLTTLTSKQALNKYQGSAHSEPINIHSSAGFPWNHQNKYPGKTKFIEVDETGIRHFNKQDRKVFDKLQNEINKFTNPDIGKETGKMAVFQVFLKDEPVKLKKIYEETKTRTIAAAPIDYQIAYRRFIHTAHCAIMDCHHLLPIKVGINPLSLEWHDLFMSLASVNTQAIDLDYKGWDFSTPPYIISLLPRFYDILYRKLDPNYEPEHNKVRESLYSQIMNFHLLIGRTLFQSTGGIPSGYPGTAYDNSLINWLISYWAFRQIAKRSNPKLANFSAFRELVSPAIYGDDIIMSVHNDVLKSFNGLTIPDVVARIGFEAQPADKGNIFVSARPLKDCIFLSRHFKYASGFWIGPLQKDHLFKPSWYVSDRRSHLFWITPEEYCKSPDIVAASYESMLYEAALHDDETFQLVHKAAMAVYRDYPIQMPITKKEAIARIFGDTIRYHNVDELSFHDLSKFIQDYQPPCRPPKFIKFKNRISYSYGATYVYPGSSITSNPIPKAMKKLLAVLNKEFGKEWNSILVNEYLPGGEIPWHKDDEPDLDIDHGVLGLTVIGDGVVSFRRGNEIVPYLLSYGAGYLMERRALTNYEHCRDNHTKFTMSYTFRKIN</sequence>
<evidence type="ECO:0000256" key="10">
    <source>
        <dbReference type="SAM" id="MobiDB-lite"/>
    </source>
</evidence>
<dbReference type="CDD" id="cd23169">
    <property type="entry name" value="ps-ssRNAv-Picornavirales"/>
    <property type="match status" value="1"/>
</dbReference>
<dbReference type="InterPro" id="IPR043504">
    <property type="entry name" value="Peptidase_S1_PA_chymotrypsin"/>
</dbReference>
<dbReference type="GO" id="GO:0003723">
    <property type="term" value="F:RNA binding"/>
    <property type="evidence" value="ECO:0007669"/>
    <property type="project" value="InterPro"/>
</dbReference>
<evidence type="ECO:0000256" key="8">
    <source>
        <dbReference type="ARBA" id="ARBA00022840"/>
    </source>
</evidence>
<dbReference type="GO" id="GO:0039694">
    <property type="term" value="P:viral RNA genome replication"/>
    <property type="evidence" value="ECO:0007669"/>
    <property type="project" value="InterPro"/>
</dbReference>
<keyword evidence="3" id="KW-0808">Transferase</keyword>
<feature type="region of interest" description="Disordered" evidence="10">
    <location>
        <begin position="453"/>
        <end position="492"/>
    </location>
</feature>
<feature type="compositionally biased region" description="Polar residues" evidence="10">
    <location>
        <begin position="472"/>
        <end position="488"/>
    </location>
</feature>
<protein>
    <recommendedName>
        <fullName evidence="14">Polyprotein</fullName>
    </recommendedName>
</protein>
<dbReference type="Gene3D" id="2.60.120.590">
    <property type="entry name" value="Alpha-ketoglutarate-dependent dioxygenase AlkB-like"/>
    <property type="match status" value="1"/>
</dbReference>
<dbReference type="Gene3D" id="2.40.10.10">
    <property type="entry name" value="Trypsin-like serine proteases"/>
    <property type="match status" value="1"/>
</dbReference>
<evidence type="ECO:0000256" key="4">
    <source>
        <dbReference type="ARBA" id="ARBA00022695"/>
    </source>
</evidence>
<dbReference type="EMBL" id="MN918684">
    <property type="protein sequence ID" value="QJI53568.1"/>
    <property type="molecule type" value="Genomic_RNA"/>
</dbReference>
<dbReference type="Pfam" id="PF00680">
    <property type="entry name" value="RdRP_1"/>
    <property type="match status" value="1"/>
</dbReference>
<feature type="domain" description="SF3 helicase" evidence="12">
    <location>
        <begin position="748"/>
        <end position="915"/>
    </location>
</feature>
<evidence type="ECO:0000256" key="5">
    <source>
        <dbReference type="ARBA" id="ARBA00022741"/>
    </source>
</evidence>
<evidence type="ECO:0000256" key="9">
    <source>
        <dbReference type="ARBA" id="ARBA00022953"/>
    </source>
</evidence>
<evidence type="ECO:0008006" key="14">
    <source>
        <dbReference type="Google" id="ProtNLM"/>
    </source>
</evidence>
<evidence type="ECO:0000256" key="3">
    <source>
        <dbReference type="ARBA" id="ARBA00022679"/>
    </source>
</evidence>
<evidence type="ECO:0000259" key="11">
    <source>
        <dbReference type="PROSITE" id="PS50507"/>
    </source>
</evidence>
<dbReference type="InterPro" id="IPR027417">
    <property type="entry name" value="P-loop_NTPase"/>
</dbReference>
<name>A0A6M3YPT1_9VIRU</name>
<keyword evidence="4" id="KW-0548">Nucleotidyltransferase</keyword>
<dbReference type="InterPro" id="IPR037151">
    <property type="entry name" value="AlkB-like_sf"/>
</dbReference>
<dbReference type="SUPFAM" id="SSF51197">
    <property type="entry name" value="Clavaminate synthase-like"/>
    <property type="match status" value="1"/>
</dbReference>
<reference evidence="13" key="1">
    <citation type="submission" date="2020-01" db="EMBL/GenBank/DDBJ databases">
        <title>Viral genomes from wild and zoo birds in China.</title>
        <authorList>
            <person name="Zhao M."/>
            <person name="Shan L.T."/>
            <person name="Yang X.S."/>
            <person name="Zhang W."/>
        </authorList>
    </citation>
    <scope>NUCLEOTIDE SEQUENCE</scope>
    <source>
        <strain evidence="13">Stc111Shi1</strain>
    </source>
</reference>
<dbReference type="InterPro" id="IPR043502">
    <property type="entry name" value="DNA/RNA_pol_sf"/>
</dbReference>
<evidence type="ECO:0000256" key="2">
    <source>
        <dbReference type="ARBA" id="ARBA00022670"/>
    </source>
</evidence>
<dbReference type="PROSITE" id="PS50507">
    <property type="entry name" value="RDRP_SSRNA_POS"/>
    <property type="match status" value="1"/>
</dbReference>
<evidence type="ECO:0000256" key="7">
    <source>
        <dbReference type="ARBA" id="ARBA00022807"/>
    </source>
</evidence>
<proteinExistence type="predicted"/>
<dbReference type="InterPro" id="IPR009003">
    <property type="entry name" value="Peptidase_S1_PA"/>
</dbReference>
<keyword evidence="5" id="KW-0547">Nucleotide-binding</keyword>
<dbReference type="InterPro" id="IPR014759">
    <property type="entry name" value="Helicase_SF3_ssRNA_vir"/>
</dbReference>
<dbReference type="GO" id="GO:0008234">
    <property type="term" value="F:cysteine-type peptidase activity"/>
    <property type="evidence" value="ECO:0007669"/>
    <property type="project" value="UniProtKB-KW"/>
</dbReference>
<dbReference type="Gene3D" id="3.30.70.270">
    <property type="match status" value="1"/>
</dbReference>